<gene>
    <name evidence="2" type="ORF">ACFSOY_17365</name>
</gene>
<organism evidence="2 3">
    <name type="scientific">Tumebacillus lipolyticus</name>
    <dbReference type="NCBI Taxonomy" id="1280370"/>
    <lineage>
        <taxon>Bacteria</taxon>
        <taxon>Bacillati</taxon>
        <taxon>Bacillota</taxon>
        <taxon>Bacilli</taxon>
        <taxon>Bacillales</taxon>
        <taxon>Alicyclobacillaceae</taxon>
        <taxon>Tumebacillus</taxon>
    </lineage>
</organism>
<reference evidence="3" key="1">
    <citation type="journal article" date="2019" name="Int. J. Syst. Evol. Microbiol.">
        <title>The Global Catalogue of Microorganisms (GCM) 10K type strain sequencing project: providing services to taxonomists for standard genome sequencing and annotation.</title>
        <authorList>
            <consortium name="The Broad Institute Genomics Platform"/>
            <consortium name="The Broad Institute Genome Sequencing Center for Infectious Disease"/>
            <person name="Wu L."/>
            <person name="Ma J."/>
        </authorList>
    </citation>
    <scope>NUCLEOTIDE SEQUENCE [LARGE SCALE GENOMIC DNA]</scope>
    <source>
        <strain evidence="3">CGMCC 1.13574</strain>
    </source>
</reference>
<protein>
    <submittedName>
        <fullName evidence="2">Uncharacterized protein</fullName>
    </submittedName>
</protein>
<evidence type="ECO:0000313" key="2">
    <source>
        <dbReference type="EMBL" id="MFD2171734.1"/>
    </source>
</evidence>
<dbReference type="Proteomes" id="UP001597343">
    <property type="component" value="Unassembled WGS sequence"/>
</dbReference>
<evidence type="ECO:0000256" key="1">
    <source>
        <dbReference type="SAM" id="Coils"/>
    </source>
</evidence>
<keyword evidence="1" id="KW-0175">Coiled coil</keyword>
<feature type="coiled-coil region" evidence="1">
    <location>
        <begin position="32"/>
        <end position="59"/>
    </location>
</feature>
<dbReference type="RefSeq" id="WP_386048790.1">
    <property type="nucleotide sequence ID" value="NZ_JBHUIO010000011.1"/>
</dbReference>
<evidence type="ECO:0000313" key="3">
    <source>
        <dbReference type="Proteomes" id="UP001597343"/>
    </source>
</evidence>
<dbReference type="EMBL" id="JBHUIO010000011">
    <property type="protein sequence ID" value="MFD2171734.1"/>
    <property type="molecule type" value="Genomic_DNA"/>
</dbReference>
<keyword evidence="3" id="KW-1185">Reference proteome</keyword>
<comment type="caution">
    <text evidence="2">The sequence shown here is derived from an EMBL/GenBank/DDBJ whole genome shotgun (WGS) entry which is preliminary data.</text>
</comment>
<name>A0ABW5A2C8_9BACL</name>
<accession>A0ABW5A2C8</accession>
<proteinExistence type="predicted"/>
<sequence length="63" mass="7553">MILTSAFLNKRDISLLRREELEDLDFHLTNREQSLLQKLDQIRRDLTDIEADRKKVKAELSNR</sequence>